<accession>A0A852SVM9</accession>
<feature type="transmembrane region" description="Helical" evidence="1">
    <location>
        <begin position="12"/>
        <end position="32"/>
    </location>
</feature>
<feature type="transmembrane region" description="Helical" evidence="1">
    <location>
        <begin position="87"/>
        <end position="107"/>
    </location>
</feature>
<comment type="caution">
    <text evidence="2">The sequence shown here is derived from an EMBL/GenBank/DDBJ whole genome shotgun (WGS) entry which is preliminary data.</text>
</comment>
<dbReference type="EMBL" id="JACCBJ010000001">
    <property type="protein sequence ID" value="NYD72927.1"/>
    <property type="molecule type" value="Genomic_DNA"/>
</dbReference>
<dbReference type="RefSeq" id="WP_089912466.1">
    <property type="nucleotide sequence ID" value="NZ_BAAAPX010000001.1"/>
</dbReference>
<evidence type="ECO:0000313" key="3">
    <source>
        <dbReference type="Proteomes" id="UP000589620"/>
    </source>
</evidence>
<evidence type="ECO:0000256" key="1">
    <source>
        <dbReference type="SAM" id="Phobius"/>
    </source>
</evidence>
<protein>
    <submittedName>
        <fullName evidence="2">Uncharacterized protein</fullName>
    </submittedName>
</protein>
<dbReference type="InterPro" id="IPR046548">
    <property type="entry name" value="DUF6804"/>
</dbReference>
<keyword evidence="1" id="KW-0472">Membrane</keyword>
<keyword evidence="1" id="KW-0812">Transmembrane</keyword>
<dbReference type="Pfam" id="PF20619">
    <property type="entry name" value="DUF6804"/>
    <property type="match status" value="1"/>
</dbReference>
<keyword evidence="1" id="KW-1133">Transmembrane helix</keyword>
<evidence type="ECO:0000313" key="2">
    <source>
        <dbReference type="EMBL" id="NYD72927.1"/>
    </source>
</evidence>
<reference evidence="2 3" key="1">
    <citation type="submission" date="2020-07" db="EMBL/GenBank/DDBJ databases">
        <title>Sequencing the genomes of 1000 actinobacteria strains.</title>
        <authorList>
            <person name="Klenk H.-P."/>
        </authorList>
    </citation>
    <scope>NUCLEOTIDE SEQUENCE [LARGE SCALE GENOMIC DNA]</scope>
    <source>
        <strain evidence="2 3">DSM 23871</strain>
    </source>
</reference>
<sequence length="115" mass="12214">MPAPHTPQQPAYNRAALVPGLLGAIVLLAGLALIGGDWYLYVRYAVSILALILCVFAGQARMWWWFAGLVPLAVVWNPVWPLPLGGVALQGLSIAGAVVFVAAAVTIKIPADTRR</sequence>
<feature type="transmembrane region" description="Helical" evidence="1">
    <location>
        <begin position="38"/>
        <end position="56"/>
    </location>
</feature>
<name>A0A852SVM9_9MICO</name>
<dbReference type="Proteomes" id="UP000589620">
    <property type="component" value="Unassembled WGS sequence"/>
</dbReference>
<gene>
    <name evidence="2" type="ORF">BJ963_000446</name>
</gene>
<dbReference type="AlphaFoldDB" id="A0A852SVM9"/>
<proteinExistence type="predicted"/>
<organism evidence="2 3">
    <name type="scientific">Leifsonia soli</name>
    <dbReference type="NCBI Taxonomy" id="582665"/>
    <lineage>
        <taxon>Bacteria</taxon>
        <taxon>Bacillati</taxon>
        <taxon>Actinomycetota</taxon>
        <taxon>Actinomycetes</taxon>
        <taxon>Micrococcales</taxon>
        <taxon>Microbacteriaceae</taxon>
        <taxon>Leifsonia</taxon>
    </lineage>
</organism>
<keyword evidence="3" id="KW-1185">Reference proteome</keyword>